<gene>
    <name evidence="1" type="ORF">KCG46_04610</name>
</gene>
<organism evidence="1 2">
    <name type="scientific">Erythrobacter crassostreae</name>
    <dbReference type="NCBI Taxonomy" id="2828328"/>
    <lineage>
        <taxon>Bacteria</taxon>
        <taxon>Pseudomonadati</taxon>
        <taxon>Pseudomonadota</taxon>
        <taxon>Alphaproteobacteria</taxon>
        <taxon>Sphingomonadales</taxon>
        <taxon>Erythrobacteraceae</taxon>
        <taxon>Erythrobacter/Porphyrobacter group</taxon>
        <taxon>Erythrobacter</taxon>
    </lineage>
</organism>
<comment type="caution">
    <text evidence="1">The sequence shown here is derived from an EMBL/GenBank/DDBJ whole genome shotgun (WGS) entry which is preliminary data.</text>
</comment>
<keyword evidence="2" id="KW-1185">Reference proteome</keyword>
<dbReference type="EMBL" id="JAGSPC010000001">
    <property type="protein sequence ID" value="MBV7258860.1"/>
    <property type="molecule type" value="Genomic_DNA"/>
</dbReference>
<dbReference type="AlphaFoldDB" id="A0A9X1F4W6"/>
<reference evidence="1" key="1">
    <citation type="submission" date="2021-04" db="EMBL/GenBank/DDBJ databases">
        <authorList>
            <person name="Pira H."/>
            <person name="Risdian C."/>
            <person name="Wink J."/>
        </authorList>
    </citation>
    <scope>NUCLEOTIDE SEQUENCE</scope>
    <source>
        <strain evidence="1">WH158</strain>
    </source>
</reference>
<dbReference type="RefSeq" id="WP_218404126.1">
    <property type="nucleotide sequence ID" value="NZ_JAGSPC010000001.1"/>
</dbReference>
<evidence type="ECO:0000313" key="2">
    <source>
        <dbReference type="Proteomes" id="UP001138681"/>
    </source>
</evidence>
<protein>
    <submittedName>
        <fullName evidence="1">DUF4440 domain-containing protein</fullName>
    </submittedName>
</protein>
<evidence type="ECO:0000313" key="1">
    <source>
        <dbReference type="EMBL" id="MBV7258860.1"/>
    </source>
</evidence>
<accession>A0A9X1F4W6</accession>
<sequence>MLSALALALAQAAAPTPIPAIEEARTSVIANDSALFWAAFEGCAPDKLKPLLTEDFRMLHDLGGEVAGDRAAFIGMLSEQCADREPGGKNEGYKNRRLSVPASREVTPLGKWGVLERGMHTFHELRQRPAGTYGADDPGGPTWVQVGGARYIHTWKWMAEEGRFRLQQSLSIDHGSAEEYPPKSG</sequence>
<name>A0A9X1F4W6_9SPHN</name>
<dbReference type="Proteomes" id="UP001138681">
    <property type="component" value="Unassembled WGS sequence"/>
</dbReference>
<proteinExistence type="predicted"/>